<evidence type="ECO:0000259" key="1">
    <source>
        <dbReference type="PROSITE" id="PS50921"/>
    </source>
</evidence>
<comment type="caution">
    <text evidence="2">The sequence shown here is derived from an EMBL/GenBank/DDBJ whole genome shotgun (WGS) entry which is preliminary data.</text>
</comment>
<dbReference type="InterPro" id="IPR011006">
    <property type="entry name" value="CheY-like_superfamily"/>
</dbReference>
<reference evidence="2 3" key="1">
    <citation type="submission" date="2022-01" db="EMBL/GenBank/DDBJ databases">
        <title>Whole genome-based taxonomy of the Shewanellaceae.</title>
        <authorList>
            <person name="Martin-Rodriguez A.J."/>
        </authorList>
    </citation>
    <scope>NUCLEOTIDE SEQUENCE [LARGE SCALE GENOMIC DNA]</scope>
    <source>
        <strain evidence="2 3">DSM 24955</strain>
    </source>
</reference>
<protein>
    <submittedName>
        <fullName evidence="2">ANTAR domain-containing protein</fullName>
    </submittedName>
</protein>
<dbReference type="Proteomes" id="UP001202134">
    <property type="component" value="Unassembled WGS sequence"/>
</dbReference>
<evidence type="ECO:0000313" key="2">
    <source>
        <dbReference type="EMBL" id="MCL1045273.1"/>
    </source>
</evidence>
<keyword evidence="3" id="KW-1185">Reference proteome</keyword>
<dbReference type="Gene3D" id="1.10.10.10">
    <property type="entry name" value="Winged helix-like DNA-binding domain superfamily/Winged helix DNA-binding domain"/>
    <property type="match status" value="1"/>
</dbReference>
<evidence type="ECO:0000313" key="3">
    <source>
        <dbReference type="Proteomes" id="UP001202134"/>
    </source>
</evidence>
<dbReference type="SUPFAM" id="SSF52172">
    <property type="entry name" value="CheY-like"/>
    <property type="match status" value="1"/>
</dbReference>
<dbReference type="PROSITE" id="PS50921">
    <property type="entry name" value="ANTAR"/>
    <property type="match status" value="1"/>
</dbReference>
<organism evidence="2 3">
    <name type="scientific">Shewanella electrodiphila</name>
    <dbReference type="NCBI Taxonomy" id="934143"/>
    <lineage>
        <taxon>Bacteria</taxon>
        <taxon>Pseudomonadati</taxon>
        <taxon>Pseudomonadota</taxon>
        <taxon>Gammaproteobacteria</taxon>
        <taxon>Alteromonadales</taxon>
        <taxon>Shewanellaceae</taxon>
        <taxon>Shewanella</taxon>
    </lineage>
</organism>
<sequence length="209" mass="23242">MVNLVYRDPSFKNEDLFIDCMSELSSEEPCIEMTSLSQLERQALKGNGLCLVFFTEALQPLQQVFIERLLASTALPIIVNAYSWDETHLENLLKCGRVTFVPEKMTPKRLNSLVGLAKIRFNSASNMLEKVKLLDAQCTGLKQLSKAKSLLQTQGLSESQAHELIQKQAMSKSISLADMAQQVIIAAQQLEAKKMHQFGANAPAVNKEA</sequence>
<gene>
    <name evidence="2" type="ORF">L2737_08015</name>
</gene>
<name>A0ABT0KN39_9GAMM</name>
<dbReference type="SMART" id="SM01012">
    <property type="entry name" value="ANTAR"/>
    <property type="match status" value="1"/>
</dbReference>
<dbReference type="InterPro" id="IPR036388">
    <property type="entry name" value="WH-like_DNA-bd_sf"/>
</dbReference>
<accession>A0ABT0KN39</accession>
<dbReference type="RefSeq" id="WP_229368224.1">
    <property type="nucleotide sequence ID" value="NZ_JAKIKU010000003.1"/>
</dbReference>
<dbReference type="InterPro" id="IPR005561">
    <property type="entry name" value="ANTAR"/>
</dbReference>
<dbReference type="EMBL" id="JAKIKU010000003">
    <property type="protein sequence ID" value="MCL1045273.1"/>
    <property type="molecule type" value="Genomic_DNA"/>
</dbReference>
<feature type="domain" description="ANTAR" evidence="1">
    <location>
        <begin position="124"/>
        <end position="184"/>
    </location>
</feature>
<dbReference type="Pfam" id="PF03861">
    <property type="entry name" value="ANTAR"/>
    <property type="match status" value="1"/>
</dbReference>
<proteinExistence type="predicted"/>